<evidence type="ECO:0000313" key="3">
    <source>
        <dbReference type="Proteomes" id="UP000244722"/>
    </source>
</evidence>
<dbReference type="SUPFAM" id="SSF51905">
    <property type="entry name" value="FAD/NAD(P)-binding domain"/>
    <property type="match status" value="1"/>
</dbReference>
<feature type="domain" description="Amine oxidase" evidence="1">
    <location>
        <begin position="43"/>
        <end position="531"/>
    </location>
</feature>
<dbReference type="Proteomes" id="UP000244722">
    <property type="component" value="Unassembled WGS sequence"/>
</dbReference>
<comment type="caution">
    <text evidence="2">The sequence shown here is derived from an EMBL/GenBank/DDBJ whole genome shotgun (WGS) entry which is preliminary data.</text>
</comment>
<dbReference type="OrthoDB" id="5046242at2759"/>
<dbReference type="InterPro" id="IPR036188">
    <property type="entry name" value="FAD/NAD-bd_sf"/>
</dbReference>
<dbReference type="GO" id="GO:0050660">
    <property type="term" value="F:flavin adenine dinucleotide binding"/>
    <property type="evidence" value="ECO:0007669"/>
    <property type="project" value="TreeGrafter"/>
</dbReference>
<dbReference type="AlphaFoldDB" id="A0A2T6ZHV8"/>
<dbReference type="PRINTS" id="PR00419">
    <property type="entry name" value="ADXRDTASE"/>
</dbReference>
<dbReference type="EMBL" id="NESQ01000252">
    <property type="protein sequence ID" value="PUU75075.1"/>
    <property type="molecule type" value="Genomic_DNA"/>
</dbReference>
<protein>
    <recommendedName>
        <fullName evidence="1">Amine oxidase domain-containing protein</fullName>
    </recommendedName>
</protein>
<reference evidence="2 3" key="1">
    <citation type="submission" date="2017-04" db="EMBL/GenBank/DDBJ databases">
        <title>Draft genome sequence of Tuber borchii Vittad., a whitish edible truffle.</title>
        <authorList>
            <consortium name="DOE Joint Genome Institute"/>
            <person name="Murat C."/>
            <person name="Kuo A."/>
            <person name="Barry K.W."/>
            <person name="Clum A."/>
            <person name="Dockter R.B."/>
            <person name="Fauchery L."/>
            <person name="Iotti M."/>
            <person name="Kohler A."/>
            <person name="Labutti K."/>
            <person name="Lindquist E.A."/>
            <person name="Lipzen A."/>
            <person name="Ohm R.A."/>
            <person name="Wang M."/>
            <person name="Grigoriev I.V."/>
            <person name="Zambonelli A."/>
            <person name="Martin F.M."/>
        </authorList>
    </citation>
    <scope>NUCLEOTIDE SEQUENCE [LARGE SCALE GENOMIC DNA]</scope>
    <source>
        <strain evidence="2 3">Tbo3840</strain>
    </source>
</reference>
<dbReference type="GO" id="GO:0006338">
    <property type="term" value="P:chromatin remodeling"/>
    <property type="evidence" value="ECO:0007669"/>
    <property type="project" value="TreeGrafter"/>
</dbReference>
<name>A0A2T6ZHV8_TUBBO</name>
<evidence type="ECO:0000313" key="2">
    <source>
        <dbReference type="EMBL" id="PUU75075.1"/>
    </source>
</evidence>
<dbReference type="Gene3D" id="3.90.660.10">
    <property type="match status" value="1"/>
</dbReference>
<gene>
    <name evidence="2" type="ORF">B9Z19DRAFT_1131968</name>
</gene>
<accession>A0A2T6ZHV8</accession>
<dbReference type="Pfam" id="PF01593">
    <property type="entry name" value="Amino_oxidase"/>
    <property type="match status" value="1"/>
</dbReference>
<dbReference type="Gene3D" id="3.50.50.60">
    <property type="entry name" value="FAD/NAD(P)-binding domain"/>
    <property type="match status" value="1"/>
</dbReference>
<dbReference type="InterPro" id="IPR050281">
    <property type="entry name" value="Flavin_monoamine_oxidase"/>
</dbReference>
<keyword evidence="3" id="KW-1185">Reference proteome</keyword>
<dbReference type="PANTHER" id="PTHR10742:SF414">
    <property type="entry name" value="CONTAINING AMINE OXIDASE, PUTATIVE (AFU_ORTHOLOGUE AFUA_3G12150)-RELATED"/>
    <property type="match status" value="1"/>
</dbReference>
<organism evidence="2 3">
    <name type="scientific">Tuber borchii</name>
    <name type="common">White truffle</name>
    <dbReference type="NCBI Taxonomy" id="42251"/>
    <lineage>
        <taxon>Eukaryota</taxon>
        <taxon>Fungi</taxon>
        <taxon>Dikarya</taxon>
        <taxon>Ascomycota</taxon>
        <taxon>Pezizomycotina</taxon>
        <taxon>Pezizomycetes</taxon>
        <taxon>Pezizales</taxon>
        <taxon>Tuberaceae</taxon>
        <taxon>Tuber</taxon>
    </lineage>
</organism>
<dbReference type="GO" id="GO:0016491">
    <property type="term" value="F:oxidoreductase activity"/>
    <property type="evidence" value="ECO:0007669"/>
    <property type="project" value="InterPro"/>
</dbReference>
<dbReference type="STRING" id="42251.A0A2T6ZHV8"/>
<proteinExistence type="predicted"/>
<dbReference type="SUPFAM" id="SSF54373">
    <property type="entry name" value="FAD-linked reductases, C-terminal domain"/>
    <property type="match status" value="1"/>
</dbReference>
<dbReference type="InterPro" id="IPR002937">
    <property type="entry name" value="Amino_oxidase"/>
</dbReference>
<dbReference type="GO" id="GO:0003682">
    <property type="term" value="F:chromatin binding"/>
    <property type="evidence" value="ECO:0007669"/>
    <property type="project" value="TreeGrafter"/>
</dbReference>
<evidence type="ECO:0000259" key="1">
    <source>
        <dbReference type="Pfam" id="PF01593"/>
    </source>
</evidence>
<sequence>MSPMAPPNTNGTADILPPISTELPKELSFVSKTPTVAVIGGGMSGLRAAQVLLQKGYKVVVYEARDRLGGRIFTSNRLGKAVDLGPNWIHGTDNNPILSLAEISSSKLHNFSEQCPIYGFDGKPLDQAEAEELSELMWKVIERAVEYSKHCHSAIPVEKSFYDYCVEKAEELFGPRVAEDERAKERAGFYHGGGKGGVKRSAEDHVRWKGEEERKKELWLSLAEMWGTFIGSPVKRQSLKYFFLEEPLEGANIFVAGTYKTMIDTMSKPSLDAGIVRLNTPIDEIITPTPGSRNRVIVKSSQKPEENREVDAVIVTIPLGCLKREVINFQPKLPKRMLEGIDSLSYGSLEKVYIKFSTPFWSGTGQDYFTFLSPAYAPKTNPSSWHMSCFSLAGLPEPCAQPTLLFYIFGPITKHLNENFASDQTEAGKKQYFDFFEPYYSKLPNYCEGSPDCQPVNIEATRWSQDKWAGYGSYSNFQVGLQAGEEDIKCLRVGTADRRLWFAGEHTSPVLGLGSVSGAYWSGEDAAARVIANLEGGGTLGSTQMRSDFRCVAPRPDPRDGTTNGTRPKASWYGKTVGRSIAVSAVPPRVEQANRFNHSTAMAN</sequence>
<dbReference type="PANTHER" id="PTHR10742">
    <property type="entry name" value="FLAVIN MONOAMINE OXIDASE"/>
    <property type="match status" value="1"/>
</dbReference>